<dbReference type="EMBL" id="OANT01000012">
    <property type="protein sequence ID" value="SNX46437.1"/>
    <property type="molecule type" value="Genomic_DNA"/>
</dbReference>
<gene>
    <name evidence="1" type="ORF">SAMN05421731_1125</name>
</gene>
<dbReference type="Proteomes" id="UP000219042">
    <property type="component" value="Unassembled WGS sequence"/>
</dbReference>
<dbReference type="InterPro" id="IPR046174">
    <property type="entry name" value="DUF6176"/>
</dbReference>
<dbReference type="Pfam" id="PF19673">
    <property type="entry name" value="DUF6176"/>
    <property type="match status" value="1"/>
</dbReference>
<reference evidence="2" key="1">
    <citation type="submission" date="2016-09" db="EMBL/GenBank/DDBJ databases">
        <authorList>
            <person name="Varghese N."/>
            <person name="Submissions S."/>
        </authorList>
    </citation>
    <scope>NUCLEOTIDE SEQUENCE [LARGE SCALE GENOMIC DNA]</scope>
    <source>
        <strain evidence="2">ANC 4466</strain>
    </source>
</reference>
<name>A0A240ECJ5_9GAMM</name>
<keyword evidence="2" id="KW-1185">Reference proteome</keyword>
<proteinExistence type="predicted"/>
<evidence type="ECO:0000313" key="2">
    <source>
        <dbReference type="Proteomes" id="UP000219042"/>
    </source>
</evidence>
<sequence length="45" mass="5146">MDIGAVLIRLKTHSLPHLDAWRNELETRKAEAIDTLKAENVFIES</sequence>
<organism evidence="1 2">
    <name type="scientific">Acinetobacter puyangensis</name>
    <dbReference type="NCBI Taxonomy" id="1096779"/>
    <lineage>
        <taxon>Bacteria</taxon>
        <taxon>Pseudomonadati</taxon>
        <taxon>Pseudomonadota</taxon>
        <taxon>Gammaproteobacteria</taxon>
        <taxon>Moraxellales</taxon>
        <taxon>Moraxellaceae</taxon>
        <taxon>Acinetobacter</taxon>
    </lineage>
</organism>
<accession>A0A240ECJ5</accession>
<dbReference type="AlphaFoldDB" id="A0A240ECJ5"/>
<protein>
    <submittedName>
        <fullName evidence="1">Uncharacterized protein</fullName>
    </submittedName>
</protein>
<evidence type="ECO:0000313" key="1">
    <source>
        <dbReference type="EMBL" id="SNX46437.1"/>
    </source>
</evidence>